<dbReference type="InterPro" id="IPR038109">
    <property type="entry name" value="DNA_bind_recomb_sf"/>
</dbReference>
<dbReference type="Gene3D" id="3.90.1750.20">
    <property type="entry name" value="Putative Large Serine Recombinase, Chain B, Domain 2"/>
    <property type="match status" value="1"/>
</dbReference>
<evidence type="ECO:0000256" key="1">
    <source>
        <dbReference type="SAM" id="MobiDB-lite"/>
    </source>
</evidence>
<dbReference type="InterPro" id="IPR036162">
    <property type="entry name" value="Resolvase-like_N_sf"/>
</dbReference>
<gene>
    <name evidence="4" type="ORF">QO001_002369</name>
</gene>
<dbReference type="Gene3D" id="3.40.50.1390">
    <property type="entry name" value="Resolvase, N-terminal catalytic domain"/>
    <property type="match status" value="1"/>
</dbReference>
<dbReference type="GO" id="GO:0000150">
    <property type="term" value="F:DNA strand exchange activity"/>
    <property type="evidence" value="ECO:0007669"/>
    <property type="project" value="InterPro"/>
</dbReference>
<dbReference type="SMART" id="SM00857">
    <property type="entry name" value="Resolvase"/>
    <property type="match status" value="1"/>
</dbReference>
<feature type="domain" description="Resolvase/invertase-type recombinase catalytic" evidence="2">
    <location>
        <begin position="40"/>
        <end position="196"/>
    </location>
</feature>
<dbReference type="Pfam" id="PF00239">
    <property type="entry name" value="Resolvase"/>
    <property type="match status" value="1"/>
</dbReference>
<organism evidence="4 5">
    <name type="scientific">Methylobacterium brachiatum</name>
    <dbReference type="NCBI Taxonomy" id="269660"/>
    <lineage>
        <taxon>Bacteria</taxon>
        <taxon>Pseudomonadati</taxon>
        <taxon>Pseudomonadota</taxon>
        <taxon>Alphaproteobacteria</taxon>
        <taxon>Hyphomicrobiales</taxon>
        <taxon>Methylobacteriaceae</taxon>
        <taxon>Methylobacterium</taxon>
    </lineage>
</organism>
<dbReference type="EMBL" id="JAUSWL010000003">
    <property type="protein sequence ID" value="MDQ0543443.1"/>
    <property type="molecule type" value="Genomic_DNA"/>
</dbReference>
<feature type="domain" description="Recombinase" evidence="3">
    <location>
        <begin position="188"/>
        <end position="317"/>
    </location>
</feature>
<evidence type="ECO:0000313" key="5">
    <source>
        <dbReference type="Proteomes" id="UP001223420"/>
    </source>
</evidence>
<dbReference type="CDD" id="cd00338">
    <property type="entry name" value="Ser_Recombinase"/>
    <property type="match status" value="1"/>
</dbReference>
<dbReference type="InterPro" id="IPR050639">
    <property type="entry name" value="SSR_resolvase"/>
</dbReference>
<evidence type="ECO:0000259" key="3">
    <source>
        <dbReference type="PROSITE" id="PS51737"/>
    </source>
</evidence>
<dbReference type="AlphaFoldDB" id="A0AAJ1TT39"/>
<dbReference type="Proteomes" id="UP001223420">
    <property type="component" value="Unassembled WGS sequence"/>
</dbReference>
<reference evidence="4" key="1">
    <citation type="submission" date="2023-07" db="EMBL/GenBank/DDBJ databases">
        <title>Genomic Encyclopedia of Type Strains, Phase IV (KMG-IV): sequencing the most valuable type-strain genomes for metagenomic binning, comparative biology and taxonomic classification.</title>
        <authorList>
            <person name="Goeker M."/>
        </authorList>
    </citation>
    <scope>NUCLEOTIDE SEQUENCE</scope>
    <source>
        <strain evidence="4">DSM 19569</strain>
    </source>
</reference>
<name>A0AAJ1TT39_9HYPH</name>
<protein>
    <submittedName>
        <fullName evidence="4">DNA invertase Pin-like site-specific DNA recombinase/transposase</fullName>
    </submittedName>
</protein>
<accession>A0AAJ1TT39</accession>
<dbReference type="InterPro" id="IPR006119">
    <property type="entry name" value="Resolv_N"/>
</dbReference>
<dbReference type="InterPro" id="IPR011109">
    <property type="entry name" value="DNA_bind_recombinase_dom"/>
</dbReference>
<dbReference type="SUPFAM" id="SSF53041">
    <property type="entry name" value="Resolvase-like"/>
    <property type="match status" value="1"/>
</dbReference>
<dbReference type="InterPro" id="IPR025161">
    <property type="entry name" value="IS402-like_dom"/>
</dbReference>
<evidence type="ECO:0000259" key="2">
    <source>
        <dbReference type="PROSITE" id="PS51736"/>
    </source>
</evidence>
<dbReference type="PANTHER" id="PTHR30461:SF23">
    <property type="entry name" value="DNA RECOMBINASE-RELATED"/>
    <property type="match status" value="1"/>
</dbReference>
<proteinExistence type="predicted"/>
<dbReference type="RefSeq" id="WP_066925667.1">
    <property type="nucleotide sequence ID" value="NZ_JAJALK010000004.1"/>
</dbReference>
<dbReference type="PROSITE" id="PS51736">
    <property type="entry name" value="RECOMBINASES_3"/>
    <property type="match status" value="1"/>
</dbReference>
<dbReference type="PROSITE" id="PS51737">
    <property type="entry name" value="RECOMBINASE_DNA_BIND"/>
    <property type="match status" value="1"/>
</dbReference>
<evidence type="ECO:0000313" key="4">
    <source>
        <dbReference type="EMBL" id="MDQ0543443.1"/>
    </source>
</evidence>
<sequence length="696" mass="78296">MTTPDNTPAQGAAPATHSEPTYFALRRNDRPEFVAPDLRKAVVYARFSTTGQKEVSIDRQCELAGEYIEATGRVLADTYVDRARSGASMAGRDELERLLVDATTGAFGIVVVENVDRLARDLGILSTVYKRLLGLGIEMHQPGRGRLSLTDIAVQGLMGDENRRILSERTQFSRDVMAREGRFPTGPCYGYAKVPGRPGEPVVDEAQAEVVRRIFGMRAAGLSPKMITIALNRAGTLTGKLCHWSERHVRDIMTNPRYMGVLVYNRYRSGKHPKTGKRQYLLRPRKDWIVTEVPDARIVDQKLWEQVQQITEGRRADPGRRPKTHARDYLLSGLASCPSCGGRMRIQRFMHRPPKFQCASYALRRTCDDKTMSSVIDVERLVVGLVSDELADPAFTQAYIDGYNEESARKDIEHVGVRAELERRVATLDRKLTASFEEALTRGFTNARLAEWRTRIERDLSDAERDLHRTPRHPKPIGIDRERLGSLRQSMASLSASAPFEASDEAGMMLMADFRNLVEKVVVTRVGMEVSVAVMLRVGILVEASGGRDATAGIGTRVVNGMYRMHLTERDAYKFSEARRIADRRAADGVYALDDREWSMILKVFPRNAVDPVKRRMAVDAMVFRQMTGASWNCLPASFGNIINIRILFYVWKGRGLWDRIVAALVEHDPRRWQGLATPLTPTSYKDLCAREPTNP</sequence>
<dbReference type="GO" id="GO:0003677">
    <property type="term" value="F:DNA binding"/>
    <property type="evidence" value="ECO:0007669"/>
    <property type="project" value="InterPro"/>
</dbReference>
<dbReference type="Pfam" id="PF07508">
    <property type="entry name" value="Recombinase"/>
    <property type="match status" value="1"/>
</dbReference>
<dbReference type="Pfam" id="PF13340">
    <property type="entry name" value="DUF4096"/>
    <property type="match status" value="1"/>
</dbReference>
<feature type="region of interest" description="Disordered" evidence="1">
    <location>
        <begin position="1"/>
        <end position="20"/>
    </location>
</feature>
<dbReference type="PANTHER" id="PTHR30461">
    <property type="entry name" value="DNA-INVERTASE FROM LAMBDOID PROPHAGE"/>
    <property type="match status" value="1"/>
</dbReference>
<comment type="caution">
    <text evidence="4">The sequence shown here is derived from an EMBL/GenBank/DDBJ whole genome shotgun (WGS) entry which is preliminary data.</text>
</comment>